<dbReference type="OrthoDB" id="20277at2759"/>
<dbReference type="GeneID" id="107221674"/>
<sequence>MPPKYKPGGRTFPPKIKPTSLPPQTLNSIPGAESASTSTSNSLDREAEDKFEVELCWCIQQLQTALDSGKLTEKQTLDTSKTLNVLKSNTAPLIKKRQFMRTTFGDYRTKMANEQKKLGKTSTQVKFTPSTNDNKKSIFLRKAAATDAHPKPIETKNTTGFRILPSDNNSFKFNFSDPQV</sequence>
<dbReference type="Pfam" id="PF15393">
    <property type="entry name" value="DUF4615"/>
    <property type="match status" value="1"/>
</dbReference>
<dbReference type="InParanoid" id="A0A6J0BQU0"/>
<evidence type="ECO:0000313" key="3">
    <source>
        <dbReference type="Proteomes" id="UP000829291"/>
    </source>
</evidence>
<dbReference type="PANTHER" id="PTHR13602">
    <property type="entry name" value="UPF0488 PROTEIN C8ORF33"/>
    <property type="match status" value="1"/>
</dbReference>
<reference evidence="4" key="1">
    <citation type="submission" date="2025-08" db="UniProtKB">
        <authorList>
            <consortium name="RefSeq"/>
        </authorList>
    </citation>
    <scope>IDENTIFICATION</scope>
    <source>
        <tissue evidence="4">Thorax and Abdomen</tissue>
    </source>
</reference>
<name>A0A6J0BQU0_NEOLC</name>
<dbReference type="Proteomes" id="UP000829291">
    <property type="component" value="Chromosome 5"/>
</dbReference>
<keyword evidence="3" id="KW-1185">Reference proteome</keyword>
<organism evidence="4">
    <name type="scientific">Neodiprion lecontei</name>
    <name type="common">Redheaded pine sawfly</name>
    <dbReference type="NCBI Taxonomy" id="441921"/>
    <lineage>
        <taxon>Eukaryota</taxon>
        <taxon>Metazoa</taxon>
        <taxon>Ecdysozoa</taxon>
        <taxon>Arthropoda</taxon>
        <taxon>Hexapoda</taxon>
        <taxon>Insecta</taxon>
        <taxon>Pterygota</taxon>
        <taxon>Neoptera</taxon>
        <taxon>Endopterygota</taxon>
        <taxon>Hymenoptera</taxon>
        <taxon>Tenthredinoidea</taxon>
        <taxon>Diprionidae</taxon>
        <taxon>Diprioninae</taxon>
        <taxon>Neodiprion</taxon>
    </lineage>
</organism>
<dbReference type="FunCoup" id="A0A6J0BQU0">
    <property type="interactions" value="338"/>
</dbReference>
<feature type="region of interest" description="Disordered" evidence="2">
    <location>
        <begin position="1"/>
        <end position="46"/>
    </location>
</feature>
<dbReference type="InterPro" id="IPR029274">
    <property type="entry name" value="DUF4615"/>
</dbReference>
<gene>
    <name evidence="4" type="primary">LOC107221674</name>
</gene>
<dbReference type="PANTHER" id="PTHR13602:SF2">
    <property type="entry name" value="UPF0488 PROTEIN C8ORF33"/>
    <property type="match status" value="1"/>
</dbReference>
<protein>
    <submittedName>
        <fullName evidence="4">UPF0488 protein CG14286</fullName>
    </submittedName>
</protein>
<feature type="compositionally biased region" description="Polar residues" evidence="2">
    <location>
        <begin position="22"/>
        <end position="42"/>
    </location>
</feature>
<comment type="similarity">
    <text evidence="1">Belongs to the UPF0488 family.</text>
</comment>
<dbReference type="RefSeq" id="XP_015516238.1">
    <property type="nucleotide sequence ID" value="XM_015660752.2"/>
</dbReference>
<accession>A0A6J0BQU0</accession>
<proteinExistence type="inferred from homology"/>
<dbReference type="AlphaFoldDB" id="A0A6J0BQU0"/>
<dbReference type="KEGG" id="nlo:107221674"/>
<evidence type="ECO:0000313" key="4">
    <source>
        <dbReference type="RefSeq" id="XP_015516238.1"/>
    </source>
</evidence>
<evidence type="ECO:0000256" key="1">
    <source>
        <dbReference type="ARBA" id="ARBA00005707"/>
    </source>
</evidence>
<evidence type="ECO:0000256" key="2">
    <source>
        <dbReference type="SAM" id="MobiDB-lite"/>
    </source>
</evidence>